<evidence type="ECO:0000256" key="3">
    <source>
        <dbReference type="ARBA" id="ARBA00022499"/>
    </source>
</evidence>
<dbReference type="GO" id="GO:0008270">
    <property type="term" value="F:zinc ion binding"/>
    <property type="evidence" value="ECO:0007669"/>
    <property type="project" value="UniProtKB-KW"/>
</dbReference>
<dbReference type="SMART" id="SM00349">
    <property type="entry name" value="KRAB"/>
    <property type="match status" value="1"/>
</dbReference>
<dbReference type="Pfam" id="PF01352">
    <property type="entry name" value="KRAB"/>
    <property type="match status" value="1"/>
</dbReference>
<evidence type="ECO:0000313" key="18">
    <source>
        <dbReference type="RefSeq" id="XP_026538095.1"/>
    </source>
</evidence>
<dbReference type="SMART" id="SM00355">
    <property type="entry name" value="ZnF_C2H2"/>
    <property type="match status" value="8"/>
</dbReference>
<dbReference type="InterPro" id="IPR013087">
    <property type="entry name" value="Znf_C2H2_type"/>
</dbReference>
<feature type="domain" description="C2H2-type" evidence="14">
    <location>
        <begin position="723"/>
        <end position="750"/>
    </location>
</feature>
<dbReference type="FunFam" id="3.30.160.60:FF:001498">
    <property type="entry name" value="Zinc finger protein 404"/>
    <property type="match status" value="1"/>
</dbReference>
<dbReference type="SUPFAM" id="SSF109640">
    <property type="entry name" value="KRAB domain (Kruppel-associated box)"/>
    <property type="match status" value="1"/>
</dbReference>
<keyword evidence="6 12" id="KW-0863">Zinc-finger</keyword>
<keyword evidence="17" id="KW-1185">Reference proteome</keyword>
<dbReference type="FunFam" id="3.30.160.60:FF:000951">
    <property type="entry name" value="Zinc finger protein 8"/>
    <property type="match status" value="1"/>
</dbReference>
<dbReference type="PANTHER" id="PTHR14196:SF12">
    <property type="entry name" value="ZINC FINGER PROTEIN 208-LIKE"/>
    <property type="match status" value="1"/>
</dbReference>
<evidence type="ECO:0000256" key="9">
    <source>
        <dbReference type="ARBA" id="ARBA00023015"/>
    </source>
</evidence>
<dbReference type="FunFam" id="3.30.160.60:FF:002343">
    <property type="entry name" value="Zinc finger protein 33A"/>
    <property type="match status" value="2"/>
</dbReference>
<feature type="domain" description="SCAN box" evidence="15">
    <location>
        <begin position="210"/>
        <end position="289"/>
    </location>
</feature>
<keyword evidence="8" id="KW-0832">Ubl conjugation</keyword>
<dbReference type="Proteomes" id="UP000504612">
    <property type="component" value="Unplaced"/>
</dbReference>
<keyword evidence="4" id="KW-0479">Metal-binding</keyword>
<evidence type="ECO:0000256" key="6">
    <source>
        <dbReference type="ARBA" id="ARBA00022771"/>
    </source>
</evidence>
<evidence type="ECO:0000256" key="5">
    <source>
        <dbReference type="ARBA" id="ARBA00022737"/>
    </source>
</evidence>
<evidence type="ECO:0000256" key="1">
    <source>
        <dbReference type="ARBA" id="ARBA00004123"/>
    </source>
</evidence>
<keyword evidence="11" id="KW-0539">Nucleus</keyword>
<dbReference type="FunFam" id="3.30.160.60:FF:000557">
    <property type="entry name" value="zinc finger and SCAN domain-containing protein 29"/>
    <property type="match status" value="1"/>
</dbReference>
<evidence type="ECO:0000256" key="8">
    <source>
        <dbReference type="ARBA" id="ARBA00022843"/>
    </source>
</evidence>
<feature type="domain" description="SCAN box" evidence="15">
    <location>
        <begin position="1017"/>
        <end position="1098"/>
    </location>
</feature>
<evidence type="ECO:0000256" key="11">
    <source>
        <dbReference type="ARBA" id="ARBA00023242"/>
    </source>
</evidence>
<dbReference type="Pfam" id="PF00096">
    <property type="entry name" value="zf-C2H2"/>
    <property type="match status" value="8"/>
</dbReference>
<feature type="compositionally biased region" description="Polar residues" evidence="13">
    <location>
        <begin position="465"/>
        <end position="478"/>
    </location>
</feature>
<feature type="region of interest" description="Disordered" evidence="13">
    <location>
        <begin position="410"/>
        <end position="536"/>
    </location>
</feature>
<dbReference type="InterPro" id="IPR036236">
    <property type="entry name" value="Znf_C2H2_sf"/>
</dbReference>
<accession>A0A6J1V5R1</accession>
<feature type="domain" description="C2H2-type" evidence="14">
    <location>
        <begin position="695"/>
        <end position="722"/>
    </location>
</feature>
<dbReference type="FunFam" id="1.10.4020.10:FF:000001">
    <property type="entry name" value="zinc finger protein 263 isoform X1"/>
    <property type="match status" value="2"/>
</dbReference>
<evidence type="ECO:0000256" key="2">
    <source>
        <dbReference type="ARBA" id="ARBA00006991"/>
    </source>
</evidence>
<dbReference type="PROSITE" id="PS50805">
    <property type="entry name" value="KRAB"/>
    <property type="match status" value="1"/>
</dbReference>
<dbReference type="InterPro" id="IPR003309">
    <property type="entry name" value="SCAN_dom"/>
</dbReference>
<evidence type="ECO:0000256" key="7">
    <source>
        <dbReference type="ARBA" id="ARBA00022833"/>
    </source>
</evidence>
<dbReference type="GO" id="GO:0000981">
    <property type="term" value="F:DNA-binding transcription factor activity, RNA polymerase II-specific"/>
    <property type="evidence" value="ECO:0007669"/>
    <property type="project" value="TreeGrafter"/>
</dbReference>
<feature type="compositionally biased region" description="Basic residues" evidence="13">
    <location>
        <begin position="445"/>
        <end position="457"/>
    </location>
</feature>
<evidence type="ECO:0000259" key="15">
    <source>
        <dbReference type="PROSITE" id="PS50804"/>
    </source>
</evidence>
<evidence type="ECO:0000259" key="16">
    <source>
        <dbReference type="PROSITE" id="PS50805"/>
    </source>
</evidence>
<dbReference type="FunFam" id="3.30.160.60:FF:000925">
    <property type="entry name" value="Zinc finger protein 668"/>
    <property type="match status" value="1"/>
</dbReference>
<feature type="region of interest" description="Disordered" evidence="13">
    <location>
        <begin position="1"/>
        <end position="24"/>
    </location>
</feature>
<dbReference type="GO" id="GO:0005634">
    <property type="term" value="C:nucleus"/>
    <property type="evidence" value="ECO:0007669"/>
    <property type="project" value="UniProtKB-SubCell"/>
</dbReference>
<dbReference type="RefSeq" id="XP_026538095.1">
    <property type="nucleotide sequence ID" value="XM_026682310.1"/>
</dbReference>
<feature type="domain" description="C2H2-type" evidence="14">
    <location>
        <begin position="611"/>
        <end position="638"/>
    </location>
</feature>
<dbReference type="InterPro" id="IPR001909">
    <property type="entry name" value="KRAB"/>
</dbReference>
<comment type="similarity">
    <text evidence="2">Belongs to the krueppel C2H2-type zinc-finger protein family.</text>
</comment>
<feature type="domain" description="C2H2-type" evidence="14">
    <location>
        <begin position="667"/>
        <end position="694"/>
    </location>
</feature>
<dbReference type="FunFam" id="3.30.160.60:FF:000065">
    <property type="entry name" value="B-cell CLL/lymphoma 6, member B"/>
    <property type="match status" value="1"/>
</dbReference>
<dbReference type="CDD" id="cd07936">
    <property type="entry name" value="SCAN"/>
    <property type="match status" value="2"/>
</dbReference>
<feature type="domain" description="C2H2-type" evidence="14">
    <location>
        <begin position="583"/>
        <end position="610"/>
    </location>
</feature>
<feature type="region of interest" description="Disordered" evidence="13">
    <location>
        <begin position="741"/>
        <end position="773"/>
    </location>
</feature>
<dbReference type="CDD" id="cd07765">
    <property type="entry name" value="KRAB_A-box"/>
    <property type="match status" value="1"/>
</dbReference>
<comment type="subcellular location">
    <subcellularLocation>
        <location evidence="1">Nucleus</location>
    </subcellularLocation>
</comment>
<dbReference type="Gene3D" id="1.10.4020.10">
    <property type="entry name" value="DNA breaking-rejoining enzymes"/>
    <property type="match status" value="2"/>
</dbReference>
<name>A0A6J1V5R1_9SAUR</name>
<feature type="domain" description="C2H2-type" evidence="14">
    <location>
        <begin position="1229"/>
        <end position="1256"/>
    </location>
</feature>
<evidence type="ECO:0000256" key="12">
    <source>
        <dbReference type="PROSITE-ProRule" id="PRU00042"/>
    </source>
</evidence>
<evidence type="ECO:0000313" key="17">
    <source>
        <dbReference type="Proteomes" id="UP000504612"/>
    </source>
</evidence>
<dbReference type="PANTHER" id="PTHR14196">
    <property type="entry name" value="ODD-SKIPPED - RELATED"/>
    <property type="match status" value="1"/>
</dbReference>
<dbReference type="Gene3D" id="6.10.140.140">
    <property type="match status" value="1"/>
</dbReference>
<keyword evidence="10" id="KW-0804">Transcription</keyword>
<proteinExistence type="inferred from homology"/>
<dbReference type="SUPFAM" id="SSF57667">
    <property type="entry name" value="beta-beta-alpha zinc fingers"/>
    <property type="match status" value="4"/>
</dbReference>
<dbReference type="SUPFAM" id="SSF47353">
    <property type="entry name" value="Retrovirus capsid dimerization domain-like"/>
    <property type="match status" value="2"/>
</dbReference>
<feature type="domain" description="KRAB" evidence="16">
    <location>
        <begin position="296"/>
        <end position="367"/>
    </location>
</feature>
<organism evidence="17 18">
    <name type="scientific">Notechis scutatus</name>
    <name type="common">mainland tiger snake</name>
    <dbReference type="NCBI Taxonomy" id="8663"/>
    <lineage>
        <taxon>Eukaryota</taxon>
        <taxon>Metazoa</taxon>
        <taxon>Chordata</taxon>
        <taxon>Craniata</taxon>
        <taxon>Vertebrata</taxon>
        <taxon>Euteleostomi</taxon>
        <taxon>Lepidosauria</taxon>
        <taxon>Squamata</taxon>
        <taxon>Bifurcata</taxon>
        <taxon>Unidentata</taxon>
        <taxon>Episquamata</taxon>
        <taxon>Toxicofera</taxon>
        <taxon>Serpentes</taxon>
        <taxon>Colubroidea</taxon>
        <taxon>Elapidae</taxon>
        <taxon>Hydrophiinae</taxon>
        <taxon>Notechis</taxon>
    </lineage>
</organism>
<feature type="domain" description="C2H2-type" evidence="14">
    <location>
        <begin position="1257"/>
        <end position="1284"/>
    </location>
</feature>
<keyword evidence="7" id="KW-0862">Zinc</keyword>
<gene>
    <name evidence="18" type="primary">LOC113421744</name>
</gene>
<dbReference type="InterPro" id="IPR038269">
    <property type="entry name" value="SCAN_sf"/>
</dbReference>
<dbReference type="PROSITE" id="PS50157">
    <property type="entry name" value="ZINC_FINGER_C2H2_2"/>
    <property type="match status" value="8"/>
</dbReference>
<feature type="compositionally biased region" description="Polar residues" evidence="13">
    <location>
        <begin position="418"/>
        <end position="436"/>
    </location>
</feature>
<evidence type="ECO:0000256" key="10">
    <source>
        <dbReference type="ARBA" id="ARBA00023163"/>
    </source>
</evidence>
<evidence type="ECO:0000256" key="13">
    <source>
        <dbReference type="SAM" id="MobiDB-lite"/>
    </source>
</evidence>
<dbReference type="GeneID" id="113421744"/>
<evidence type="ECO:0000256" key="4">
    <source>
        <dbReference type="ARBA" id="ARBA00022723"/>
    </source>
</evidence>
<dbReference type="PROSITE" id="PS50804">
    <property type="entry name" value="SCAN_BOX"/>
    <property type="match status" value="2"/>
</dbReference>
<feature type="domain" description="C2H2-type" evidence="14">
    <location>
        <begin position="639"/>
        <end position="666"/>
    </location>
</feature>
<sequence>MEIGLTFDRESQLQSTSKETYHSTNATELPSLVHCGNTEQLLHQMTSQEGPPKTSQCWKNAGNGSSLVVTQVLQSMSSQSCTDATNCEKLQSNETDSPLKSSELATSSEEVVAGADTVPEVVPPLFFPLKNTWMLQLHLEDDIEDYLEGFESVAYTNRWPKAEWVAKLKPYLSRKALLACNILERSLANDYDVVKERILHQYGITSEMQRQCFRQFRYQEAKGPQETCQILQALGQRWLKPERHTKKQILELLILEQFLTILPPEIQDWVRGCCPKTCAQAVDLVESFQLGNEPPVPFKDIDVKFSNEEWALLTEEQRALYDDVTQENFQNLSTLGIPLEKPEIITRTQQGGDLYFQNNTINSPKVQFIGSQLSPTVIQGVGKHSFLKRATKTVKVQDITMEVPQHSVSLGETLVKEPSSNSIKEAATSVPSTSTLPLKKPLISTKHKSSKRRKHQPPRTEELSSTKGRPQPSLLQETSGKKEPGSQILTAKAGKQKKTLVPQGARSSQLKKPTASVGQHPKEKKKSKVPSEPPMLNKETLLGENIVQDKEHQLAFLEVKVNEAPLPVTTWNPPFSATVVSDLTCLDCGRSFKQRFDLRQHRYVHTREKPYACTLCEKCFRHPSNLHIHLRTHSGERPYQCPECGKAFSQSCNLRTHCKIHTGNKPYKCFVCGKSFCHSSNLTIHQRVHTGERPYPCSVCSKRFSDRSTLVQHERTHTGERPYACVVCGQRFSQISHLMKHGRMHPDTSDPAGPTEEPSSNTSERVFTPPRGKASSCFAKGVASVSEEDTGRRSLIASLASPELMVAGNGRDNLHEALRENLQQRHSCSIGSSSGHKMAAQQNPNKMAALSKEVEDMRCPLQVPVKIETPCQVNNSAKEREGNSPAIIPSATSEDFTRAVSRVKQELAEEPPQSWECQWQRVLEVVPAPFITPVWDSLQLPPLTQGGSTEAYLATFERVADASQWPREEWVTHLVPVLSGQAQQAYFSLDAKDKADYGKVKVAILRLDDYLAIEAHRQRFRHFCYQAADGPRMACQQLQQLCHCWLRPEGQSKEQILDLLILEQFLVILPQEMQDWIRERGPETCDRAVALAEEYLQEQQETEKWAQQVAVPIEMVIVNSPTVDQAQTEAKYLHKEIQQVDNENSISQEGSFARMGTKDLHQGEMEAEERGWRSPEFGEVLFPKSSDLPRRSHVSKCDSERPQKGSLSTRMIKDEVFGGVPTDLETKRHLCKECGKRFRKKWDLIRHERIHTGEKPHQCTYCGRRFTRRSHVVNHQRRHSCQGRS</sequence>
<keyword evidence="3" id="KW-1017">Isopeptide bond</keyword>
<dbReference type="InterPro" id="IPR036051">
    <property type="entry name" value="KRAB_dom_sf"/>
</dbReference>
<dbReference type="SMART" id="SM00431">
    <property type="entry name" value="SCAN"/>
    <property type="match status" value="2"/>
</dbReference>
<keyword evidence="9" id="KW-0805">Transcription regulation</keyword>
<dbReference type="KEGG" id="nss:113421744"/>
<dbReference type="PROSITE" id="PS00028">
    <property type="entry name" value="ZINC_FINGER_C2H2_1"/>
    <property type="match status" value="8"/>
</dbReference>
<keyword evidence="5" id="KW-0677">Repeat</keyword>
<protein>
    <submittedName>
        <fullName evidence="18">Uncharacterized protein LOC113421744</fullName>
    </submittedName>
</protein>
<dbReference type="Gene3D" id="3.30.160.60">
    <property type="entry name" value="Classic Zinc Finger"/>
    <property type="match status" value="8"/>
</dbReference>
<evidence type="ECO:0000259" key="14">
    <source>
        <dbReference type="PROSITE" id="PS50157"/>
    </source>
</evidence>
<reference evidence="18" key="1">
    <citation type="submission" date="2025-08" db="UniProtKB">
        <authorList>
            <consortium name="RefSeq"/>
        </authorList>
    </citation>
    <scope>IDENTIFICATION</scope>
</reference>
<dbReference type="InterPro" id="IPR050717">
    <property type="entry name" value="C2H2-ZF_Transcription_Reg"/>
</dbReference>
<feature type="compositionally biased region" description="Polar residues" evidence="13">
    <location>
        <begin position="12"/>
        <end position="24"/>
    </location>
</feature>
<dbReference type="GO" id="GO:0000977">
    <property type="term" value="F:RNA polymerase II transcription regulatory region sequence-specific DNA binding"/>
    <property type="evidence" value="ECO:0007669"/>
    <property type="project" value="TreeGrafter"/>
</dbReference>
<dbReference type="Pfam" id="PF02023">
    <property type="entry name" value="SCAN"/>
    <property type="match status" value="2"/>
</dbReference>